<evidence type="ECO:0000256" key="3">
    <source>
        <dbReference type="ARBA" id="ARBA00022833"/>
    </source>
</evidence>
<keyword evidence="2" id="KW-0863">Zinc-finger</keyword>
<evidence type="ECO:0000256" key="4">
    <source>
        <dbReference type="PROSITE-ProRule" id="PRU00510"/>
    </source>
</evidence>
<evidence type="ECO:0000256" key="1">
    <source>
        <dbReference type="ARBA" id="ARBA00022723"/>
    </source>
</evidence>
<dbReference type="Pfam" id="PF21173">
    <property type="entry name" value="DksA-like_N"/>
    <property type="match status" value="1"/>
</dbReference>
<dbReference type="PROSITE" id="PS01102">
    <property type="entry name" value="ZF_DKSA_1"/>
    <property type="match status" value="1"/>
</dbReference>
<dbReference type="InterPro" id="IPR020458">
    <property type="entry name" value="Znf_DskA_TraR_CS"/>
</dbReference>
<gene>
    <name evidence="7" type="ORF">QJT80_05825</name>
</gene>
<dbReference type="Pfam" id="PF01258">
    <property type="entry name" value="zf-dskA_traR"/>
    <property type="match status" value="1"/>
</dbReference>
<dbReference type="InterPro" id="IPR037187">
    <property type="entry name" value="DnaK_N"/>
</dbReference>
<keyword evidence="3" id="KW-0862">Zinc</keyword>
<keyword evidence="1" id="KW-0479">Metal-binding</keyword>
<dbReference type="InterPro" id="IPR048487">
    <property type="entry name" value="DksA-like_N"/>
</dbReference>
<evidence type="ECO:0000259" key="5">
    <source>
        <dbReference type="Pfam" id="PF01258"/>
    </source>
</evidence>
<evidence type="ECO:0000256" key="2">
    <source>
        <dbReference type="ARBA" id="ARBA00022771"/>
    </source>
</evidence>
<reference evidence="7" key="2">
    <citation type="submission" date="2023-04" db="EMBL/GenBank/DDBJ databases">
        <authorList>
            <person name="Beletskiy A.V."/>
            <person name="Mardanov A.V."/>
            <person name="Ravin N.V."/>
        </authorList>
    </citation>
    <scope>NUCLEOTIDE SEQUENCE</scope>
    <source>
        <strain evidence="7">GKL-01</strain>
    </source>
</reference>
<dbReference type="EMBL" id="CP124755">
    <property type="protein sequence ID" value="WGZ91996.1"/>
    <property type="molecule type" value="Genomic_DNA"/>
</dbReference>
<dbReference type="GO" id="GO:0008270">
    <property type="term" value="F:zinc ion binding"/>
    <property type="evidence" value="ECO:0007669"/>
    <property type="project" value="UniProtKB-KW"/>
</dbReference>
<evidence type="ECO:0000259" key="6">
    <source>
        <dbReference type="Pfam" id="PF21173"/>
    </source>
</evidence>
<dbReference type="AlphaFoldDB" id="A0AA95KGU8"/>
<accession>A0AA95KGU8</accession>
<name>A0AA95KGU8_9GAMM</name>
<dbReference type="Gene3D" id="1.20.120.910">
    <property type="entry name" value="DksA, coiled-coil domain"/>
    <property type="match status" value="1"/>
</dbReference>
<dbReference type="PANTHER" id="PTHR33823:SF4">
    <property type="entry name" value="GENERAL STRESS PROTEIN 16O"/>
    <property type="match status" value="1"/>
</dbReference>
<dbReference type="SUPFAM" id="SSF109635">
    <property type="entry name" value="DnaK suppressor protein DksA, alpha-hairpin domain"/>
    <property type="match status" value="1"/>
</dbReference>
<dbReference type="PROSITE" id="PS51128">
    <property type="entry name" value="ZF_DKSA_2"/>
    <property type="match status" value="1"/>
</dbReference>
<dbReference type="SUPFAM" id="SSF57716">
    <property type="entry name" value="Glucocorticoid receptor-like (DNA-binding domain)"/>
    <property type="match status" value="1"/>
</dbReference>
<proteinExistence type="predicted"/>
<dbReference type="KEGG" id="tdu:QJT80_05825"/>
<sequence length="107" mass="12021">MDDAKYQELQKLEASLAGRLKVLNHDLSVEHSPNWPEQAIERENEDVLLRVQEETQSELQQVRAALKRISEGEYGICSECGQAIGSGRLAALPYATLCIECAERLEH</sequence>
<dbReference type="PANTHER" id="PTHR33823">
    <property type="entry name" value="RNA POLYMERASE-BINDING TRANSCRIPTION FACTOR DKSA-RELATED"/>
    <property type="match status" value="1"/>
</dbReference>
<protein>
    <submittedName>
        <fullName evidence="7">TraR/DksA family transcriptional regulator</fullName>
    </submittedName>
</protein>
<dbReference type="InterPro" id="IPR000962">
    <property type="entry name" value="Znf_DskA_TraR"/>
</dbReference>
<organism evidence="7">
    <name type="scientific">Candidatus Thiocaldithrix dubininis</name>
    <dbReference type="NCBI Taxonomy" id="3080823"/>
    <lineage>
        <taxon>Bacteria</taxon>
        <taxon>Pseudomonadati</taxon>
        <taxon>Pseudomonadota</taxon>
        <taxon>Gammaproteobacteria</taxon>
        <taxon>Thiotrichales</taxon>
        <taxon>Thiotrichaceae</taxon>
        <taxon>Candidatus Thiocaldithrix</taxon>
    </lineage>
</organism>
<feature type="domain" description="Zinc finger DksA/TraR C4-type" evidence="5">
    <location>
        <begin position="72"/>
        <end position="107"/>
    </location>
</feature>
<feature type="zinc finger region" description="dksA C4-type" evidence="4">
    <location>
        <begin position="77"/>
        <end position="101"/>
    </location>
</feature>
<feature type="domain" description="DnaK suppressor protein-like N-terminal" evidence="6">
    <location>
        <begin position="9"/>
        <end position="69"/>
    </location>
</feature>
<evidence type="ECO:0000313" key="7">
    <source>
        <dbReference type="EMBL" id="WGZ91996.1"/>
    </source>
</evidence>
<reference evidence="7" key="1">
    <citation type="journal article" date="2023" name="Int. J. Mol. Sci.">
        <title>Metagenomics Revealed a New Genus 'Candidatus Thiocaldithrix dubininis' gen. nov., sp. nov. and a New Species 'Candidatus Thiothrix putei' sp. nov. in the Family Thiotrichaceae, Some Members of Which Have Traits of Both Na+- and H+-Motive Energetics.</title>
        <authorList>
            <person name="Ravin N.V."/>
            <person name="Muntyan M.S."/>
            <person name="Smolyakov D.D."/>
            <person name="Rudenko T.S."/>
            <person name="Beletsky A.V."/>
            <person name="Mardanov A.V."/>
            <person name="Grabovich M.Y."/>
        </authorList>
    </citation>
    <scope>NUCLEOTIDE SEQUENCE</scope>
    <source>
        <strain evidence="7">GKL-01</strain>
    </source>
</reference>
<dbReference type="Proteomes" id="UP001300672">
    <property type="component" value="Chromosome"/>
</dbReference>